<keyword evidence="1" id="KW-0812">Transmembrane</keyword>
<keyword evidence="1" id="KW-0472">Membrane</keyword>
<evidence type="ECO:0000313" key="3">
    <source>
        <dbReference type="Proteomes" id="UP001597361"/>
    </source>
</evidence>
<gene>
    <name evidence="2" type="ORF">ACFSKL_07535</name>
</gene>
<dbReference type="EMBL" id="JBHUHR010000021">
    <property type="protein sequence ID" value="MFD2034633.1"/>
    <property type="molecule type" value="Genomic_DNA"/>
</dbReference>
<feature type="transmembrane region" description="Helical" evidence="1">
    <location>
        <begin position="35"/>
        <end position="65"/>
    </location>
</feature>
<evidence type="ECO:0000256" key="1">
    <source>
        <dbReference type="SAM" id="Phobius"/>
    </source>
</evidence>
<sequence>MPPNFERKWSPGIAALLSFIIPGAGQMYKGDIGTGIVWFFFVVLGYFFLIVPGIVLHLICIVTAASGDPFKG</sequence>
<comment type="caution">
    <text evidence="2">The sequence shown here is derived from an EMBL/GenBank/DDBJ whole genome shotgun (WGS) entry which is preliminary data.</text>
</comment>
<proteinExistence type="predicted"/>
<evidence type="ECO:0000313" key="2">
    <source>
        <dbReference type="EMBL" id="MFD2034633.1"/>
    </source>
</evidence>
<dbReference type="RefSeq" id="WP_376884970.1">
    <property type="nucleotide sequence ID" value="NZ_JBHUHR010000021.1"/>
</dbReference>
<evidence type="ECO:0008006" key="4">
    <source>
        <dbReference type="Google" id="ProtNLM"/>
    </source>
</evidence>
<reference evidence="3" key="1">
    <citation type="journal article" date="2019" name="Int. J. Syst. Evol. Microbiol.">
        <title>The Global Catalogue of Microorganisms (GCM) 10K type strain sequencing project: providing services to taxonomists for standard genome sequencing and annotation.</title>
        <authorList>
            <consortium name="The Broad Institute Genomics Platform"/>
            <consortium name="The Broad Institute Genome Sequencing Center for Infectious Disease"/>
            <person name="Wu L."/>
            <person name="Ma J."/>
        </authorList>
    </citation>
    <scope>NUCLEOTIDE SEQUENCE [LARGE SCALE GENOMIC DNA]</scope>
    <source>
        <strain evidence="3">CGMCC 1.15180</strain>
    </source>
</reference>
<organism evidence="2 3">
    <name type="scientific">Belliella marina</name>
    <dbReference type="NCBI Taxonomy" id="1644146"/>
    <lineage>
        <taxon>Bacteria</taxon>
        <taxon>Pseudomonadati</taxon>
        <taxon>Bacteroidota</taxon>
        <taxon>Cytophagia</taxon>
        <taxon>Cytophagales</taxon>
        <taxon>Cyclobacteriaceae</taxon>
        <taxon>Belliella</taxon>
    </lineage>
</organism>
<protein>
    <recommendedName>
        <fullName evidence="4">TM2 domain-containing protein</fullName>
    </recommendedName>
</protein>
<dbReference type="Proteomes" id="UP001597361">
    <property type="component" value="Unassembled WGS sequence"/>
</dbReference>
<accession>A0ABW4VMX5</accession>
<name>A0ABW4VMX5_9BACT</name>
<keyword evidence="1" id="KW-1133">Transmembrane helix</keyword>
<keyword evidence="3" id="KW-1185">Reference proteome</keyword>